<dbReference type="InterPro" id="IPR036397">
    <property type="entry name" value="RNaseH_sf"/>
</dbReference>
<feature type="compositionally biased region" description="Basic and acidic residues" evidence="2">
    <location>
        <begin position="30"/>
        <end position="42"/>
    </location>
</feature>
<dbReference type="SUPFAM" id="SSF56112">
    <property type="entry name" value="Protein kinase-like (PK-like)"/>
    <property type="match status" value="1"/>
</dbReference>
<accession>A0A2I0WCV1</accession>
<gene>
    <name evidence="4" type="primary">RBK1</name>
    <name evidence="4" type="ORF">MA16_Dca008042</name>
</gene>
<dbReference type="GO" id="GO:0005524">
    <property type="term" value="F:ATP binding"/>
    <property type="evidence" value="ECO:0007669"/>
    <property type="project" value="UniProtKB-UniRule"/>
</dbReference>
<reference evidence="4 5" key="1">
    <citation type="journal article" date="2016" name="Sci. Rep.">
        <title>The Dendrobium catenatum Lindl. genome sequence provides insights into polysaccharide synthase, floral development and adaptive evolution.</title>
        <authorList>
            <person name="Zhang G.Q."/>
            <person name="Xu Q."/>
            <person name="Bian C."/>
            <person name="Tsai W.C."/>
            <person name="Yeh C.M."/>
            <person name="Liu K.W."/>
            <person name="Yoshida K."/>
            <person name="Zhang L.S."/>
            <person name="Chang S.B."/>
            <person name="Chen F."/>
            <person name="Shi Y."/>
            <person name="Su Y.Y."/>
            <person name="Zhang Y.Q."/>
            <person name="Chen L.J."/>
            <person name="Yin Y."/>
            <person name="Lin M."/>
            <person name="Huang H."/>
            <person name="Deng H."/>
            <person name="Wang Z.W."/>
            <person name="Zhu S.L."/>
            <person name="Zhao X."/>
            <person name="Deng C."/>
            <person name="Niu S.C."/>
            <person name="Huang J."/>
            <person name="Wang M."/>
            <person name="Liu G.H."/>
            <person name="Yang H.J."/>
            <person name="Xiao X.J."/>
            <person name="Hsiao Y.Y."/>
            <person name="Wu W.L."/>
            <person name="Chen Y.Y."/>
            <person name="Mitsuda N."/>
            <person name="Ohme-Takagi M."/>
            <person name="Luo Y.B."/>
            <person name="Van de Peer Y."/>
            <person name="Liu Z.J."/>
        </authorList>
    </citation>
    <scope>NUCLEOTIDE SEQUENCE [LARGE SCALE GENOMIC DNA]</scope>
    <source>
        <tissue evidence="4">The whole plant</tissue>
    </source>
</reference>
<keyword evidence="4" id="KW-0808">Transferase</keyword>
<dbReference type="GO" id="GO:0004523">
    <property type="term" value="F:RNA-DNA hybrid ribonuclease activity"/>
    <property type="evidence" value="ECO:0007669"/>
    <property type="project" value="InterPro"/>
</dbReference>
<dbReference type="InterPro" id="IPR001245">
    <property type="entry name" value="Ser-Thr/Tyr_kinase_cat_dom"/>
</dbReference>
<name>A0A2I0WCV1_9ASPA</name>
<dbReference type="GO" id="GO:0003676">
    <property type="term" value="F:nucleic acid binding"/>
    <property type="evidence" value="ECO:0007669"/>
    <property type="project" value="InterPro"/>
</dbReference>
<keyword evidence="4" id="KW-0418">Kinase</keyword>
<evidence type="ECO:0000256" key="1">
    <source>
        <dbReference type="PROSITE-ProRule" id="PRU10141"/>
    </source>
</evidence>
<keyword evidence="1" id="KW-0067">ATP-binding</keyword>
<dbReference type="Gene3D" id="3.30.200.20">
    <property type="entry name" value="Phosphorylase Kinase, domain 1"/>
    <property type="match status" value="1"/>
</dbReference>
<keyword evidence="4" id="KW-0675">Receptor</keyword>
<evidence type="ECO:0000313" key="5">
    <source>
        <dbReference type="Proteomes" id="UP000233837"/>
    </source>
</evidence>
<reference evidence="4 5" key="2">
    <citation type="journal article" date="2017" name="Nature">
        <title>The Apostasia genome and the evolution of orchids.</title>
        <authorList>
            <person name="Zhang G.Q."/>
            <person name="Liu K.W."/>
            <person name="Li Z."/>
            <person name="Lohaus R."/>
            <person name="Hsiao Y.Y."/>
            <person name="Niu S.C."/>
            <person name="Wang J.Y."/>
            <person name="Lin Y.C."/>
            <person name="Xu Q."/>
            <person name="Chen L.J."/>
            <person name="Yoshida K."/>
            <person name="Fujiwara S."/>
            <person name="Wang Z.W."/>
            <person name="Zhang Y.Q."/>
            <person name="Mitsuda N."/>
            <person name="Wang M."/>
            <person name="Liu G.H."/>
            <person name="Pecoraro L."/>
            <person name="Huang H.X."/>
            <person name="Xiao X.J."/>
            <person name="Lin M."/>
            <person name="Wu X.Y."/>
            <person name="Wu W.L."/>
            <person name="Chen Y.Y."/>
            <person name="Chang S.B."/>
            <person name="Sakamoto S."/>
            <person name="Ohme-Takagi M."/>
            <person name="Yagi M."/>
            <person name="Zeng S.J."/>
            <person name="Shen C.Y."/>
            <person name="Yeh C.M."/>
            <person name="Luo Y.B."/>
            <person name="Tsai W.C."/>
            <person name="Van de Peer Y."/>
            <person name="Liu Z.J."/>
        </authorList>
    </citation>
    <scope>NUCLEOTIDE SEQUENCE [LARGE SCALE GENOMIC DNA]</scope>
    <source>
        <tissue evidence="4">The whole plant</tissue>
    </source>
</reference>
<dbReference type="FunFam" id="3.30.200.20:FF:000389">
    <property type="entry name" value="Receptor-like cytosolic serine/threonine-protein kinase RBK1"/>
    <property type="match status" value="1"/>
</dbReference>
<feature type="compositionally biased region" description="Low complexity" evidence="2">
    <location>
        <begin position="64"/>
        <end position="85"/>
    </location>
</feature>
<dbReference type="PROSITE" id="PS50011">
    <property type="entry name" value="PROTEIN_KINASE_DOM"/>
    <property type="match status" value="1"/>
</dbReference>
<dbReference type="InterPro" id="IPR020635">
    <property type="entry name" value="Tyr_kinase_cat_dom"/>
</dbReference>
<dbReference type="Gene3D" id="3.30.420.10">
    <property type="entry name" value="Ribonuclease H-like superfamily/Ribonuclease H"/>
    <property type="match status" value="1"/>
</dbReference>
<organism evidence="4 5">
    <name type="scientific">Dendrobium catenatum</name>
    <dbReference type="NCBI Taxonomy" id="906689"/>
    <lineage>
        <taxon>Eukaryota</taxon>
        <taxon>Viridiplantae</taxon>
        <taxon>Streptophyta</taxon>
        <taxon>Embryophyta</taxon>
        <taxon>Tracheophyta</taxon>
        <taxon>Spermatophyta</taxon>
        <taxon>Magnoliopsida</taxon>
        <taxon>Liliopsida</taxon>
        <taxon>Asparagales</taxon>
        <taxon>Orchidaceae</taxon>
        <taxon>Epidendroideae</taxon>
        <taxon>Malaxideae</taxon>
        <taxon>Dendrobiinae</taxon>
        <taxon>Dendrobium</taxon>
    </lineage>
</organism>
<dbReference type="InterPro" id="IPR002156">
    <property type="entry name" value="RNaseH_domain"/>
</dbReference>
<dbReference type="Pfam" id="PF07714">
    <property type="entry name" value="PK_Tyr_Ser-Thr"/>
    <property type="match status" value="1"/>
</dbReference>
<keyword evidence="1" id="KW-0547">Nucleotide-binding</keyword>
<dbReference type="GO" id="GO:0004713">
    <property type="term" value="F:protein tyrosine kinase activity"/>
    <property type="evidence" value="ECO:0007669"/>
    <property type="project" value="InterPro"/>
</dbReference>
<dbReference type="InterPro" id="IPR046958">
    <property type="entry name" value="RBK1/2/STUNTED"/>
</dbReference>
<protein>
    <submittedName>
        <fullName evidence="4">Receptor-like cytosolic serine/threonine-protein kinase RBK1</fullName>
    </submittedName>
</protein>
<dbReference type="InterPro" id="IPR000719">
    <property type="entry name" value="Prot_kinase_dom"/>
</dbReference>
<feature type="binding site" evidence="1">
    <location>
        <position position="202"/>
    </location>
    <ligand>
        <name>ATP</name>
        <dbReference type="ChEBI" id="CHEBI:30616"/>
    </ligand>
</feature>
<evidence type="ECO:0000259" key="3">
    <source>
        <dbReference type="PROSITE" id="PS50011"/>
    </source>
</evidence>
<dbReference type="PROSITE" id="PS00107">
    <property type="entry name" value="PROTEIN_KINASE_ATP"/>
    <property type="match status" value="1"/>
</dbReference>
<evidence type="ECO:0000256" key="2">
    <source>
        <dbReference type="SAM" id="MobiDB-lite"/>
    </source>
</evidence>
<dbReference type="PANTHER" id="PTHR47987:SF7">
    <property type="entry name" value="PROTEIN KINASE SUPERFAMILY PROTEIN"/>
    <property type="match status" value="1"/>
</dbReference>
<feature type="domain" description="Protein kinase" evidence="3">
    <location>
        <begin position="174"/>
        <end position="478"/>
    </location>
</feature>
<dbReference type="AlphaFoldDB" id="A0A2I0WCV1"/>
<dbReference type="CDD" id="cd06222">
    <property type="entry name" value="RNase_H_like"/>
    <property type="match status" value="1"/>
</dbReference>
<feature type="region of interest" description="Disordered" evidence="2">
    <location>
        <begin position="14"/>
        <end position="86"/>
    </location>
</feature>
<dbReference type="InterPro" id="IPR044730">
    <property type="entry name" value="RNase_H-like_dom_plant"/>
</dbReference>
<dbReference type="SMART" id="SM00219">
    <property type="entry name" value="TyrKc"/>
    <property type="match status" value="1"/>
</dbReference>
<dbReference type="InterPro" id="IPR011009">
    <property type="entry name" value="Kinase-like_dom_sf"/>
</dbReference>
<dbReference type="Pfam" id="PF13456">
    <property type="entry name" value="RVT_3"/>
    <property type="match status" value="1"/>
</dbReference>
<evidence type="ECO:0000313" key="4">
    <source>
        <dbReference type="EMBL" id="PKU73478.1"/>
    </source>
</evidence>
<dbReference type="Proteomes" id="UP000233837">
    <property type="component" value="Unassembled WGS sequence"/>
</dbReference>
<sequence length="478" mass="53322">MRCFNGADKLFTLFPELGQEEPQRPLVGFEKGENKESSKTESEENSSDGSCQNSPRGVLETPTSSVHSDSGSSNESSSSIDRSLSPEGTVLECHSSQWRNLIGGLLQRKKRSIMRLSTFPPAMKASCLERKCLGISQSGEEQSKGGLVQLEIPMRKPCWRNFDHQELVVATDNFSHENLIGKGGHAEVYKGCLPDGQLVAVKRLTKKDKEEERIGDFLSELGIIAHVNHPNAAQLLGFGVEGGLHMVLQFSPHGSLASVLHGGSASKGRSRNTGVMEEIRSQGRRYLMPNTFKWPILEQWSIHQPFGLPSHKLWCPAPGWLKFNVDASLRTSNLLGLGIVTRNHVGALISAAGRRMEHWDILQAEVMAVSAIREVLMDWMFDLEGIIIEGDSMINAIQWMQNLSNRQNQALFRAEGPDISFLVDFKQVLFRYIPRESNRPTNYCARLAVLGEFTFFDVNIDEFPSTLLSLLREESDKI</sequence>
<dbReference type="InterPro" id="IPR017441">
    <property type="entry name" value="Protein_kinase_ATP_BS"/>
</dbReference>
<proteinExistence type="predicted"/>
<keyword evidence="5" id="KW-1185">Reference proteome</keyword>
<dbReference type="PANTHER" id="PTHR47987">
    <property type="entry name" value="OS08G0249100 PROTEIN"/>
    <property type="match status" value="1"/>
</dbReference>
<dbReference type="EMBL" id="KZ502741">
    <property type="protein sequence ID" value="PKU73478.1"/>
    <property type="molecule type" value="Genomic_DNA"/>
</dbReference>